<dbReference type="Proteomes" id="UP000837857">
    <property type="component" value="Chromosome 19"/>
</dbReference>
<evidence type="ECO:0000313" key="2">
    <source>
        <dbReference type="EMBL" id="CAH2049534.1"/>
    </source>
</evidence>
<keyword evidence="3" id="KW-1185">Reference proteome</keyword>
<feature type="non-terminal residue" evidence="2">
    <location>
        <position position="115"/>
    </location>
</feature>
<gene>
    <name evidence="2" type="ORF">IPOD504_LOCUS6898</name>
</gene>
<organism evidence="2 3">
    <name type="scientific">Iphiclides podalirius</name>
    <name type="common">scarce swallowtail</name>
    <dbReference type="NCBI Taxonomy" id="110791"/>
    <lineage>
        <taxon>Eukaryota</taxon>
        <taxon>Metazoa</taxon>
        <taxon>Ecdysozoa</taxon>
        <taxon>Arthropoda</taxon>
        <taxon>Hexapoda</taxon>
        <taxon>Insecta</taxon>
        <taxon>Pterygota</taxon>
        <taxon>Neoptera</taxon>
        <taxon>Endopterygota</taxon>
        <taxon>Lepidoptera</taxon>
        <taxon>Glossata</taxon>
        <taxon>Ditrysia</taxon>
        <taxon>Papilionoidea</taxon>
        <taxon>Papilionidae</taxon>
        <taxon>Papilioninae</taxon>
        <taxon>Iphiclides</taxon>
    </lineage>
</organism>
<feature type="region of interest" description="Disordered" evidence="1">
    <location>
        <begin position="27"/>
        <end position="67"/>
    </location>
</feature>
<evidence type="ECO:0000256" key="1">
    <source>
        <dbReference type="SAM" id="MobiDB-lite"/>
    </source>
</evidence>
<reference evidence="2" key="1">
    <citation type="submission" date="2022-03" db="EMBL/GenBank/DDBJ databases">
        <authorList>
            <person name="Martin H S."/>
        </authorList>
    </citation>
    <scope>NUCLEOTIDE SEQUENCE</scope>
</reference>
<sequence>MRRRGQTAVSGLRQTAWIRFGAGCDAAFPGKPDSRPEGPAGRGSPPRKAVEDPKRRKRPVRSDIVNIDEERNTSSRIRLYNRSVRASLCSHGLETRVCCAFWESARTDIATGYRI</sequence>
<name>A0ABN8I7H9_9NEOP</name>
<evidence type="ECO:0000313" key="3">
    <source>
        <dbReference type="Proteomes" id="UP000837857"/>
    </source>
</evidence>
<dbReference type="EMBL" id="OW152831">
    <property type="protein sequence ID" value="CAH2049534.1"/>
    <property type="molecule type" value="Genomic_DNA"/>
</dbReference>
<accession>A0ABN8I7H9</accession>
<protein>
    <submittedName>
        <fullName evidence="2">Uncharacterized protein</fullName>
    </submittedName>
</protein>
<proteinExistence type="predicted"/>